<keyword evidence="3 6" id="KW-1133">Transmembrane helix</keyword>
<keyword evidence="8" id="KW-1185">Reference proteome</keyword>
<dbReference type="OMA" id="GETKMEH"/>
<organism evidence="7 8">
    <name type="scientific">Coffea canephora</name>
    <name type="common">Robusta coffee</name>
    <dbReference type="NCBI Taxonomy" id="49390"/>
    <lineage>
        <taxon>Eukaryota</taxon>
        <taxon>Viridiplantae</taxon>
        <taxon>Streptophyta</taxon>
        <taxon>Embryophyta</taxon>
        <taxon>Tracheophyta</taxon>
        <taxon>Spermatophyta</taxon>
        <taxon>Magnoliopsida</taxon>
        <taxon>eudicotyledons</taxon>
        <taxon>Gunneridae</taxon>
        <taxon>Pentapetalae</taxon>
        <taxon>asterids</taxon>
        <taxon>lamiids</taxon>
        <taxon>Gentianales</taxon>
        <taxon>Rubiaceae</taxon>
        <taxon>Ixoroideae</taxon>
        <taxon>Gardenieae complex</taxon>
        <taxon>Bertiereae - Coffeeae clade</taxon>
        <taxon>Coffeeae</taxon>
        <taxon>Coffea</taxon>
    </lineage>
</organism>
<gene>
    <name evidence="7" type="ORF">GSCOC_T00011521001</name>
</gene>
<evidence type="ECO:0000256" key="1">
    <source>
        <dbReference type="ARBA" id="ARBA00004141"/>
    </source>
</evidence>
<name>A0A068VMC5_COFCA</name>
<dbReference type="InterPro" id="IPR039421">
    <property type="entry name" value="Type_1_exporter"/>
</dbReference>
<reference evidence="8" key="1">
    <citation type="journal article" date="2014" name="Science">
        <title>The coffee genome provides insight into the convergent evolution of caffeine biosynthesis.</title>
        <authorList>
            <person name="Denoeud F."/>
            <person name="Carretero-Paulet L."/>
            <person name="Dereeper A."/>
            <person name="Droc G."/>
            <person name="Guyot R."/>
            <person name="Pietrella M."/>
            <person name="Zheng C."/>
            <person name="Alberti A."/>
            <person name="Anthony F."/>
            <person name="Aprea G."/>
            <person name="Aury J.M."/>
            <person name="Bento P."/>
            <person name="Bernard M."/>
            <person name="Bocs S."/>
            <person name="Campa C."/>
            <person name="Cenci A."/>
            <person name="Combes M.C."/>
            <person name="Crouzillat D."/>
            <person name="Da Silva C."/>
            <person name="Daddiego L."/>
            <person name="De Bellis F."/>
            <person name="Dussert S."/>
            <person name="Garsmeur O."/>
            <person name="Gayraud T."/>
            <person name="Guignon V."/>
            <person name="Jahn K."/>
            <person name="Jamilloux V."/>
            <person name="Joet T."/>
            <person name="Labadie K."/>
            <person name="Lan T."/>
            <person name="Leclercq J."/>
            <person name="Lepelley M."/>
            <person name="Leroy T."/>
            <person name="Li L.T."/>
            <person name="Librado P."/>
            <person name="Lopez L."/>
            <person name="Munoz A."/>
            <person name="Noel B."/>
            <person name="Pallavicini A."/>
            <person name="Perrotta G."/>
            <person name="Poncet V."/>
            <person name="Pot D."/>
            <person name="Priyono X."/>
            <person name="Rigoreau M."/>
            <person name="Rouard M."/>
            <person name="Rozas J."/>
            <person name="Tranchant-Dubreuil C."/>
            <person name="VanBuren R."/>
            <person name="Zhang Q."/>
            <person name="Andrade A.C."/>
            <person name="Argout X."/>
            <person name="Bertrand B."/>
            <person name="de Kochko A."/>
            <person name="Graziosi G."/>
            <person name="Henry R.J."/>
            <person name="Jayarama X."/>
            <person name="Ming R."/>
            <person name="Nagai C."/>
            <person name="Rounsley S."/>
            <person name="Sankoff D."/>
            <person name="Giuliano G."/>
            <person name="Albert V.A."/>
            <person name="Wincker P."/>
            <person name="Lashermes P."/>
        </authorList>
    </citation>
    <scope>NUCLEOTIDE SEQUENCE [LARGE SCALE GENOMIC DNA]</scope>
    <source>
        <strain evidence="8">cv. DH200-94</strain>
    </source>
</reference>
<evidence type="ECO:0000256" key="2">
    <source>
        <dbReference type="ARBA" id="ARBA00022692"/>
    </source>
</evidence>
<dbReference type="InParanoid" id="A0A068VMC5"/>
<dbReference type="Gene3D" id="1.20.1560.10">
    <property type="entry name" value="ABC transporter type 1, transmembrane domain"/>
    <property type="match status" value="1"/>
</dbReference>
<dbReference type="STRING" id="49390.A0A068VMC5"/>
<accession>A0A068VMC5</accession>
<dbReference type="PANTHER" id="PTHR24222:SF63">
    <property type="entry name" value="ATP BINDING CASSETTE SUBFAMILY B"/>
    <property type="match status" value="1"/>
</dbReference>
<dbReference type="PhylomeDB" id="A0A068VMC5"/>
<evidence type="ECO:0000256" key="4">
    <source>
        <dbReference type="ARBA" id="ARBA00023136"/>
    </source>
</evidence>
<evidence type="ECO:0000313" key="8">
    <source>
        <dbReference type="Proteomes" id="UP000295252"/>
    </source>
</evidence>
<sequence>MTGDEESGSPLSGHPNTNQLPAAATTQGQIHATTAAATNGDLVVTAQQDKEEPTTTTANTVPFLKLFSFADSTDIFLMIIGTIGAIGNGLSLPLMTVFFGELTDSFGQTQNIK</sequence>
<comment type="subcellular location">
    <subcellularLocation>
        <location evidence="1">Membrane</location>
        <topology evidence="1">Multi-pass membrane protein</topology>
    </subcellularLocation>
</comment>
<dbReference type="Proteomes" id="UP000295252">
    <property type="component" value="Unassembled WGS sequence"/>
</dbReference>
<feature type="non-terminal residue" evidence="7">
    <location>
        <position position="113"/>
    </location>
</feature>
<dbReference type="GO" id="GO:0005524">
    <property type="term" value="F:ATP binding"/>
    <property type="evidence" value="ECO:0007669"/>
    <property type="project" value="InterPro"/>
</dbReference>
<dbReference type="GO" id="GO:0005886">
    <property type="term" value="C:plasma membrane"/>
    <property type="evidence" value="ECO:0007669"/>
    <property type="project" value="TreeGrafter"/>
</dbReference>
<dbReference type="PANTHER" id="PTHR24222">
    <property type="entry name" value="ABC TRANSPORTER B FAMILY"/>
    <property type="match status" value="1"/>
</dbReference>
<dbReference type="AlphaFoldDB" id="A0A068VMC5"/>
<evidence type="ECO:0000256" key="5">
    <source>
        <dbReference type="SAM" id="MobiDB-lite"/>
    </source>
</evidence>
<dbReference type="Gramene" id="CDP21762">
    <property type="protein sequence ID" value="CDP21762"/>
    <property type="gene ID" value="GSCOC_T00011521001"/>
</dbReference>
<keyword evidence="2 6" id="KW-0812">Transmembrane</keyword>
<dbReference type="OrthoDB" id="6500128at2759"/>
<dbReference type="EMBL" id="HG745482">
    <property type="protein sequence ID" value="CDP21762.1"/>
    <property type="molecule type" value="Genomic_DNA"/>
</dbReference>
<dbReference type="GO" id="GO:0042626">
    <property type="term" value="F:ATPase-coupled transmembrane transporter activity"/>
    <property type="evidence" value="ECO:0007669"/>
    <property type="project" value="TreeGrafter"/>
</dbReference>
<feature type="transmembrane region" description="Helical" evidence="6">
    <location>
        <begin position="75"/>
        <end position="99"/>
    </location>
</feature>
<proteinExistence type="predicted"/>
<dbReference type="InterPro" id="IPR036640">
    <property type="entry name" value="ABC1_TM_sf"/>
</dbReference>
<feature type="compositionally biased region" description="Polar residues" evidence="5">
    <location>
        <begin position="14"/>
        <end position="29"/>
    </location>
</feature>
<evidence type="ECO:0000313" key="7">
    <source>
        <dbReference type="EMBL" id="CDP21762.1"/>
    </source>
</evidence>
<feature type="region of interest" description="Disordered" evidence="5">
    <location>
        <begin position="1"/>
        <end position="29"/>
    </location>
</feature>
<keyword evidence="4 6" id="KW-0472">Membrane</keyword>
<evidence type="ECO:0000256" key="3">
    <source>
        <dbReference type="ARBA" id="ARBA00022989"/>
    </source>
</evidence>
<protein>
    <submittedName>
        <fullName evidence="7">DH200=94 genomic scaffold, scaffold_6398</fullName>
    </submittedName>
</protein>
<evidence type="ECO:0000256" key="6">
    <source>
        <dbReference type="SAM" id="Phobius"/>
    </source>
</evidence>